<protein>
    <submittedName>
        <fullName evidence="1">Uncharacterized protein</fullName>
    </submittedName>
</protein>
<organism evidence="1 2">
    <name type="scientific">Crotalaria pallida</name>
    <name type="common">Smooth rattlebox</name>
    <name type="synonym">Crotalaria striata</name>
    <dbReference type="NCBI Taxonomy" id="3830"/>
    <lineage>
        <taxon>Eukaryota</taxon>
        <taxon>Viridiplantae</taxon>
        <taxon>Streptophyta</taxon>
        <taxon>Embryophyta</taxon>
        <taxon>Tracheophyta</taxon>
        <taxon>Spermatophyta</taxon>
        <taxon>Magnoliopsida</taxon>
        <taxon>eudicotyledons</taxon>
        <taxon>Gunneridae</taxon>
        <taxon>Pentapetalae</taxon>
        <taxon>rosids</taxon>
        <taxon>fabids</taxon>
        <taxon>Fabales</taxon>
        <taxon>Fabaceae</taxon>
        <taxon>Papilionoideae</taxon>
        <taxon>50 kb inversion clade</taxon>
        <taxon>genistoids sensu lato</taxon>
        <taxon>core genistoids</taxon>
        <taxon>Crotalarieae</taxon>
        <taxon>Crotalaria</taxon>
    </lineage>
</organism>
<proteinExistence type="predicted"/>
<comment type="caution">
    <text evidence="1">The sequence shown here is derived from an EMBL/GenBank/DDBJ whole genome shotgun (WGS) entry which is preliminary data.</text>
</comment>
<dbReference type="Proteomes" id="UP001372338">
    <property type="component" value="Unassembled WGS sequence"/>
</dbReference>
<reference evidence="1 2" key="1">
    <citation type="submission" date="2024-01" db="EMBL/GenBank/DDBJ databases">
        <title>The genomes of 5 underutilized Papilionoideae crops provide insights into root nodulation and disease resistanc.</title>
        <authorList>
            <person name="Yuan L."/>
        </authorList>
    </citation>
    <scope>NUCLEOTIDE SEQUENCE [LARGE SCALE GENOMIC DNA]</scope>
    <source>
        <strain evidence="1">ZHUSHIDOU_FW_LH</strain>
        <tissue evidence="1">Leaf</tissue>
    </source>
</reference>
<dbReference type="EMBL" id="JAYWIO010000001">
    <property type="protein sequence ID" value="KAK7291858.1"/>
    <property type="molecule type" value="Genomic_DNA"/>
</dbReference>
<sequence>MPSEGRSSLLTLEHMGLFNVIGKPLSQTPFKISGFSNKPRTYQGILIFNPNSATSSLRPHLSSIAFSDLSSLLFIISRKARVLNQLTCAKTKGSSILKHNNNIESRWRQICHSGNPRSSFRSKNGQVSLIERSAHPTSFDLLRSAPPTAISVFIFNILP</sequence>
<keyword evidence="2" id="KW-1185">Reference proteome</keyword>
<name>A0AAN9PAS6_CROPI</name>
<evidence type="ECO:0000313" key="2">
    <source>
        <dbReference type="Proteomes" id="UP001372338"/>
    </source>
</evidence>
<gene>
    <name evidence="1" type="ORF">RIF29_07345</name>
</gene>
<dbReference type="AlphaFoldDB" id="A0AAN9PAS6"/>
<accession>A0AAN9PAS6</accession>
<evidence type="ECO:0000313" key="1">
    <source>
        <dbReference type="EMBL" id="KAK7291858.1"/>
    </source>
</evidence>